<keyword evidence="4" id="KW-1185">Reference proteome</keyword>
<dbReference type="Proteomes" id="UP000289738">
    <property type="component" value="Chromosome A06"/>
</dbReference>
<dbReference type="PANTHER" id="PTHR10688:SF14">
    <property type="entry name" value="PWWP DOMAIN-CONTAINING PROTEIN"/>
    <property type="match status" value="1"/>
</dbReference>
<dbReference type="STRING" id="3818.A0A445CQW5"/>
<feature type="compositionally biased region" description="Low complexity" evidence="1">
    <location>
        <begin position="245"/>
        <end position="255"/>
    </location>
</feature>
<evidence type="ECO:0000256" key="1">
    <source>
        <dbReference type="SAM" id="MobiDB-lite"/>
    </source>
</evidence>
<organism evidence="3 4">
    <name type="scientific">Arachis hypogaea</name>
    <name type="common">Peanut</name>
    <dbReference type="NCBI Taxonomy" id="3818"/>
    <lineage>
        <taxon>Eukaryota</taxon>
        <taxon>Viridiplantae</taxon>
        <taxon>Streptophyta</taxon>
        <taxon>Embryophyta</taxon>
        <taxon>Tracheophyta</taxon>
        <taxon>Spermatophyta</taxon>
        <taxon>Magnoliopsida</taxon>
        <taxon>eudicotyledons</taxon>
        <taxon>Gunneridae</taxon>
        <taxon>Pentapetalae</taxon>
        <taxon>rosids</taxon>
        <taxon>fabids</taxon>
        <taxon>Fabales</taxon>
        <taxon>Fabaceae</taxon>
        <taxon>Papilionoideae</taxon>
        <taxon>50 kb inversion clade</taxon>
        <taxon>dalbergioids sensu lato</taxon>
        <taxon>Dalbergieae</taxon>
        <taxon>Pterocarpus clade</taxon>
        <taxon>Arachis</taxon>
    </lineage>
</organism>
<gene>
    <name evidence="3" type="ORF">Ahy_A06g028382</name>
</gene>
<evidence type="ECO:0000313" key="4">
    <source>
        <dbReference type="Proteomes" id="UP000289738"/>
    </source>
</evidence>
<dbReference type="PANTHER" id="PTHR10688">
    <property type="entry name" value="PWWP DOMAIN-CONTAINING PROTEIN"/>
    <property type="match status" value="1"/>
</dbReference>
<feature type="domain" description="PWWP" evidence="2">
    <location>
        <begin position="159"/>
        <end position="217"/>
    </location>
</feature>
<dbReference type="InterPro" id="IPR000313">
    <property type="entry name" value="PWWP_dom"/>
</dbReference>
<dbReference type="EMBL" id="SDMP01000006">
    <property type="protein sequence ID" value="RYR53332.1"/>
    <property type="molecule type" value="Genomic_DNA"/>
</dbReference>
<dbReference type="Gene3D" id="2.30.30.140">
    <property type="match status" value="1"/>
</dbReference>
<dbReference type="SUPFAM" id="SSF63748">
    <property type="entry name" value="Tudor/PWWP/MBT"/>
    <property type="match status" value="1"/>
</dbReference>
<feature type="compositionally biased region" description="Low complexity" evidence="1">
    <location>
        <begin position="33"/>
        <end position="57"/>
    </location>
</feature>
<feature type="compositionally biased region" description="Basic and acidic residues" evidence="1">
    <location>
        <begin position="256"/>
        <end position="269"/>
    </location>
</feature>
<accession>A0A445CQW5</accession>
<dbReference type="Pfam" id="PF00855">
    <property type="entry name" value="PWWP"/>
    <property type="match status" value="1"/>
</dbReference>
<comment type="caution">
    <text evidence="3">The sequence shown here is derived from an EMBL/GenBank/DDBJ whole genome shotgun (WGS) entry which is preliminary data.</text>
</comment>
<feature type="region of interest" description="Disordered" evidence="1">
    <location>
        <begin position="238"/>
        <end position="294"/>
    </location>
</feature>
<evidence type="ECO:0000259" key="2">
    <source>
        <dbReference type="PROSITE" id="PS50812"/>
    </source>
</evidence>
<reference evidence="3 4" key="1">
    <citation type="submission" date="2019-01" db="EMBL/GenBank/DDBJ databases">
        <title>Sequencing of cultivated peanut Arachis hypogaea provides insights into genome evolution and oil improvement.</title>
        <authorList>
            <person name="Chen X."/>
        </authorList>
    </citation>
    <scope>NUCLEOTIDE SEQUENCE [LARGE SCALE GENOMIC DNA]</scope>
    <source>
        <strain evidence="4">cv. Fuhuasheng</strain>
        <tissue evidence="3">Leaves</tissue>
    </source>
</reference>
<proteinExistence type="predicted"/>
<protein>
    <recommendedName>
        <fullName evidence="2">PWWP domain-containing protein</fullName>
    </recommendedName>
</protein>
<evidence type="ECO:0000313" key="3">
    <source>
        <dbReference type="EMBL" id="RYR53332.1"/>
    </source>
</evidence>
<dbReference type="AlphaFoldDB" id="A0A445CQW5"/>
<dbReference type="CDD" id="cd05162">
    <property type="entry name" value="PWWP"/>
    <property type="match status" value="1"/>
</dbReference>
<dbReference type="InterPro" id="IPR052657">
    <property type="entry name" value="PDP_family_Arabidopsis"/>
</dbReference>
<sequence length="331" mass="36804">MAKKSKKIIPIDCIPKLSQQPRSSPPKRRTDFSVFVTTSSSASSSAFSNRGSSPDSSSGEERLSSFITSILREKRKAVKNFHESTMVRGSNYQEGTAVCSSESFDVPTMEYDSAVQDEGLGQSSNNRDTSNGKVYICKMSKSIPHETSVSDSSSLALTPGTVIWARTTCQTWWPAEIMEERSALSKPVSDGQVLVQFYGNHSSVWIDPMTDISTFEDCFQERCSNPSKDFQEALKQAIQKKEQLSSSPNSSSDISAHSDQKVGSSDDKWTSPTSSRTMSDAVEKRRGNRERKRKVHFDEVRCPMKPERKLRRLKIMRLLGLAPPAGSPFCQ</sequence>
<feature type="region of interest" description="Disordered" evidence="1">
    <location>
        <begin position="1"/>
        <end position="61"/>
    </location>
</feature>
<dbReference type="OrthoDB" id="5964980at2759"/>
<dbReference type="SMR" id="A0A445CQW5"/>
<dbReference type="Gramene" id="arahy.Tifrunner.gnm2.ann2.Ah06g213900.1">
    <property type="protein sequence ID" value="arahy.Tifrunner.gnm2.ann2.Ah06g213900.1-CDS"/>
    <property type="gene ID" value="arahy.Tifrunner.gnm2.ann2.Ah06g213900"/>
</dbReference>
<name>A0A445CQW5_ARAHY</name>
<dbReference type="PROSITE" id="PS50812">
    <property type="entry name" value="PWWP"/>
    <property type="match status" value="1"/>
</dbReference>